<dbReference type="Gene3D" id="3.30.420.40">
    <property type="match status" value="2"/>
</dbReference>
<dbReference type="InterPro" id="IPR018485">
    <property type="entry name" value="FGGY_C"/>
</dbReference>
<evidence type="ECO:0000256" key="3">
    <source>
        <dbReference type="ARBA" id="ARBA00022741"/>
    </source>
</evidence>
<dbReference type="EMBL" id="CP041241">
    <property type="protein sequence ID" value="QLL64829.1"/>
    <property type="molecule type" value="Genomic_DNA"/>
</dbReference>
<evidence type="ECO:0000313" key="9">
    <source>
        <dbReference type="Proteomes" id="UP000510721"/>
    </source>
</evidence>
<dbReference type="PIRSF" id="PIRSF000538">
    <property type="entry name" value="GlpK"/>
    <property type="match status" value="1"/>
</dbReference>
<keyword evidence="5" id="KW-0067">ATP-binding</keyword>
<dbReference type="AlphaFoldDB" id="A0A859QZH3"/>
<accession>A0A859QZH3</accession>
<evidence type="ECO:0000256" key="7">
    <source>
        <dbReference type="RuleBase" id="RU003733"/>
    </source>
</evidence>
<evidence type="ECO:0000256" key="1">
    <source>
        <dbReference type="ARBA" id="ARBA00009156"/>
    </source>
</evidence>
<dbReference type="SUPFAM" id="SSF53067">
    <property type="entry name" value="Actin-like ATPase domain"/>
    <property type="match status" value="2"/>
</dbReference>
<dbReference type="PANTHER" id="PTHR10196">
    <property type="entry name" value="SUGAR KINASE"/>
    <property type="match status" value="1"/>
</dbReference>
<evidence type="ECO:0000313" key="8">
    <source>
        <dbReference type="EMBL" id="QLL64829.1"/>
    </source>
</evidence>
<dbReference type="PANTHER" id="PTHR10196:SF69">
    <property type="entry name" value="GLYCEROL KINASE"/>
    <property type="match status" value="1"/>
</dbReference>
<geneLocation type="plasmid" evidence="9">
    <name>pemeittgr7c</name>
</geneLocation>
<keyword evidence="2 7" id="KW-0808">Transferase</keyword>
<dbReference type="Proteomes" id="UP000510721">
    <property type="component" value="Plasmid pEmeITTGR7c"/>
</dbReference>
<proteinExistence type="inferred from homology"/>
<dbReference type="GO" id="GO:0005524">
    <property type="term" value="F:ATP binding"/>
    <property type="evidence" value="ECO:0007669"/>
    <property type="project" value="UniProtKB-KW"/>
</dbReference>
<dbReference type="GO" id="GO:0005829">
    <property type="term" value="C:cytosol"/>
    <property type="evidence" value="ECO:0007669"/>
    <property type="project" value="TreeGrafter"/>
</dbReference>
<dbReference type="InterPro" id="IPR000577">
    <property type="entry name" value="Carb_kinase_FGGY"/>
</dbReference>
<name>A0A859QZH3_9HYPH</name>
<dbReference type="Pfam" id="PF02782">
    <property type="entry name" value="FGGY_C"/>
    <property type="match status" value="1"/>
</dbReference>
<dbReference type="PROSITE" id="PS00445">
    <property type="entry name" value="FGGY_KINASES_2"/>
    <property type="match status" value="1"/>
</dbReference>
<protein>
    <recommendedName>
        <fullName evidence="6">ATP:glycerol 3-phosphotransferase</fullName>
    </recommendedName>
</protein>
<gene>
    <name evidence="8" type="ORF">FKV68_25880</name>
</gene>
<organism evidence="8 9">
    <name type="scientific">Sinorhizobium mexicanum</name>
    <dbReference type="NCBI Taxonomy" id="375549"/>
    <lineage>
        <taxon>Bacteria</taxon>
        <taxon>Pseudomonadati</taxon>
        <taxon>Pseudomonadota</taxon>
        <taxon>Alphaproteobacteria</taxon>
        <taxon>Hyphomicrobiales</taxon>
        <taxon>Rhizobiaceae</taxon>
        <taxon>Sinorhizobium/Ensifer group</taxon>
        <taxon>Sinorhizobium</taxon>
    </lineage>
</organism>
<evidence type="ECO:0000256" key="6">
    <source>
        <dbReference type="ARBA" id="ARBA00043149"/>
    </source>
</evidence>
<dbReference type="InterPro" id="IPR018483">
    <property type="entry name" value="Carb_kinase_FGGY_CS"/>
</dbReference>
<keyword evidence="9" id="KW-1185">Reference proteome</keyword>
<sequence length="489" mass="50764">MTSGRVIAIDQGTTNTKAILVDGAGGIVAKASSPLKSTYPRPGWAEQSAEDIWASVRAVITDIVATGISDIRGLAIANQRETLVVWDAGTGSPIAPAILWQCRRTAQACEALIESGAGPAVVDATGLSINALFPASKLAWVMENVPAAKSLAAQGRLRAGTVDSWLLYRLTGGREFATDHSNASRTQLFNTDRLAWDESLCALFGAPLSALPEPKPSDSLFGHTVEGATALPAGVPILTMMGDSHAALYGHGVRAPGLVKATYGTGSSLMTLTPRRVMSRHGLSSTIAWSDRDGTVYALEGNITVSAQAAAFAATLLGLADTRALSDLAQTVPDSGGVTFVPALAGLGAPHWNDNATGTISGMTLASTPAHVARATFEAIALQIADVFSAMEKDVGTPLRGLLADGGASANDFLMRLQADILDRPVSRGDQAEVGAIGVATLARRSLGMGSNGETEEIHRFAPGGMSAPERDGLLRNWARAVTQAIHDR</sequence>
<dbReference type="GO" id="GO:0019563">
    <property type="term" value="P:glycerol catabolic process"/>
    <property type="evidence" value="ECO:0007669"/>
    <property type="project" value="TreeGrafter"/>
</dbReference>
<dbReference type="RefSeq" id="WP_180943289.1">
    <property type="nucleotide sequence ID" value="NZ_CP041241.1"/>
</dbReference>
<dbReference type="Pfam" id="PF00370">
    <property type="entry name" value="FGGY_N"/>
    <property type="match status" value="1"/>
</dbReference>
<keyword evidence="3" id="KW-0547">Nucleotide-binding</keyword>
<keyword evidence="4 7" id="KW-0418">Kinase</keyword>
<dbReference type="InterPro" id="IPR043129">
    <property type="entry name" value="ATPase_NBD"/>
</dbReference>
<keyword evidence="8" id="KW-0614">Plasmid</keyword>
<comment type="similarity">
    <text evidence="1 7">Belongs to the FGGY kinase family.</text>
</comment>
<evidence type="ECO:0000256" key="4">
    <source>
        <dbReference type="ARBA" id="ARBA00022777"/>
    </source>
</evidence>
<reference evidence="8 9" key="1">
    <citation type="submission" date="2019-06" db="EMBL/GenBank/DDBJ databases">
        <title>Complete genome sequence of Ensifer mexicanus ITTG R7 isolated from nodules of Acacia angustissima (Mill.) Kuntze.</title>
        <authorList>
            <person name="Rincon-Rosales R."/>
            <person name="Rogel M.A."/>
            <person name="Guerrero G."/>
            <person name="Rincon-Molina C.I."/>
            <person name="Lopez-Lopez A."/>
            <person name="Martinez-Romero E."/>
        </authorList>
    </citation>
    <scope>NUCLEOTIDE SEQUENCE [LARGE SCALE GENOMIC DNA]</scope>
    <source>
        <strain evidence="8 9">ITTG R7</strain>
        <plasmid evidence="9">pemeittgr7c</plasmid>
    </source>
</reference>
<evidence type="ECO:0000256" key="5">
    <source>
        <dbReference type="ARBA" id="ARBA00022840"/>
    </source>
</evidence>
<dbReference type="GO" id="GO:0004370">
    <property type="term" value="F:glycerol kinase activity"/>
    <property type="evidence" value="ECO:0007669"/>
    <property type="project" value="TreeGrafter"/>
</dbReference>
<dbReference type="CDD" id="cd07769">
    <property type="entry name" value="ASKHA_NBD_FGGY_GK"/>
    <property type="match status" value="1"/>
</dbReference>
<dbReference type="KEGG" id="emx:FKV68_25880"/>
<evidence type="ECO:0000256" key="2">
    <source>
        <dbReference type="ARBA" id="ARBA00022679"/>
    </source>
</evidence>
<dbReference type="InterPro" id="IPR018484">
    <property type="entry name" value="FGGY_N"/>
</dbReference>